<evidence type="ECO:0000313" key="3">
    <source>
        <dbReference type="Proteomes" id="UP000268350"/>
    </source>
</evidence>
<keyword evidence="3" id="KW-1185">Reference proteome</keyword>
<feature type="compositionally biased region" description="Polar residues" evidence="1">
    <location>
        <begin position="36"/>
        <end position="46"/>
    </location>
</feature>
<dbReference type="OrthoDB" id="8192800at2759"/>
<feature type="region of interest" description="Disordered" evidence="1">
    <location>
        <begin position="453"/>
        <end position="538"/>
    </location>
</feature>
<feature type="region of interest" description="Disordered" evidence="1">
    <location>
        <begin position="374"/>
        <end position="436"/>
    </location>
</feature>
<dbReference type="EMBL" id="OUUW01000003">
    <property type="protein sequence ID" value="SPP78151.1"/>
    <property type="molecule type" value="Genomic_DNA"/>
</dbReference>
<evidence type="ECO:0000313" key="2">
    <source>
        <dbReference type="EMBL" id="SPP78151.1"/>
    </source>
</evidence>
<feature type="compositionally biased region" description="Polar residues" evidence="1">
    <location>
        <begin position="95"/>
        <end position="113"/>
    </location>
</feature>
<name>A0A3B0JZJ2_DROGU</name>
<feature type="region of interest" description="Disordered" evidence="1">
    <location>
        <begin position="1"/>
        <end position="136"/>
    </location>
</feature>
<feature type="compositionally biased region" description="Basic and acidic residues" evidence="1">
    <location>
        <begin position="14"/>
        <end position="31"/>
    </location>
</feature>
<accession>A0A3B0JZJ2</accession>
<dbReference type="AlphaFoldDB" id="A0A3B0JZJ2"/>
<feature type="region of interest" description="Disordered" evidence="1">
    <location>
        <begin position="253"/>
        <end position="279"/>
    </location>
</feature>
<organism evidence="2 3">
    <name type="scientific">Drosophila guanche</name>
    <name type="common">Fruit fly</name>
    <dbReference type="NCBI Taxonomy" id="7266"/>
    <lineage>
        <taxon>Eukaryota</taxon>
        <taxon>Metazoa</taxon>
        <taxon>Ecdysozoa</taxon>
        <taxon>Arthropoda</taxon>
        <taxon>Hexapoda</taxon>
        <taxon>Insecta</taxon>
        <taxon>Pterygota</taxon>
        <taxon>Neoptera</taxon>
        <taxon>Endopterygota</taxon>
        <taxon>Diptera</taxon>
        <taxon>Brachycera</taxon>
        <taxon>Muscomorpha</taxon>
        <taxon>Ephydroidea</taxon>
        <taxon>Drosophilidae</taxon>
        <taxon>Drosophila</taxon>
        <taxon>Sophophora</taxon>
    </lineage>
</organism>
<evidence type="ECO:0000256" key="1">
    <source>
        <dbReference type="SAM" id="MobiDB-lite"/>
    </source>
</evidence>
<feature type="compositionally biased region" description="Polar residues" evidence="1">
    <location>
        <begin position="420"/>
        <end position="431"/>
    </location>
</feature>
<feature type="compositionally biased region" description="Low complexity" evidence="1">
    <location>
        <begin position="160"/>
        <end position="169"/>
    </location>
</feature>
<sequence>MNRDKRASQPTTRHQGDRRCMGDPVRQDDVWRNYSGKDSNNSNENMDCSKYNNKKSYNNNSYSSKPYRGSNRALSDQRYGNRHLLPPREPRHSSRQLQEQQPQPISRRSNIWRQKTDDGRNYDNNNYSKPYRGSNGCVGDHCYDNRHLFPPREPRHASRQLQELQQQQQPISKRSDIWRPESADVRQGLRQEQALKQEQNLGPGKKEGVQQGQRQAHSLEMLQQQSAMAQSLLPHWVRMKDLMWMSALRKNDTKEASTTTEKGMAANKHEKPSGPQPKPLTTLAARVISRDGPFGPTCKAYDIKRAENYPLTAEQKQRLRNAIERSEDGQVLAALDLAIQEIRTEIDQNSPLRLEMSPDSIPRHSPCRQEVKQQQQLQQQKQKEAAVIDSDVWTWRTPTPPSPVSEGNDSDLDSCDKTRTFASKSNSTSNAEGGLDLAIQETRTEIVQKQPLMLEMSPDSSPKHSPGRQEVKQQQQQQEQKEAAVFDPAVWTPPSPVSEDSKSGKSSSNAADRSESDFPGTRSSTTDFSQPPFRPKKT</sequence>
<proteinExistence type="predicted"/>
<reference evidence="3" key="1">
    <citation type="submission" date="2018-01" db="EMBL/GenBank/DDBJ databases">
        <authorList>
            <person name="Alioto T."/>
            <person name="Alioto T."/>
        </authorList>
    </citation>
    <scope>NUCLEOTIDE SEQUENCE [LARGE SCALE GENOMIC DNA]</scope>
</reference>
<protein>
    <submittedName>
        <fullName evidence="2">Uncharacterized protein</fullName>
    </submittedName>
</protein>
<feature type="compositionally biased region" description="Low complexity" evidence="1">
    <location>
        <begin position="49"/>
        <end position="65"/>
    </location>
</feature>
<feature type="region of interest" description="Disordered" evidence="1">
    <location>
        <begin position="196"/>
        <end position="216"/>
    </location>
</feature>
<feature type="region of interest" description="Disordered" evidence="1">
    <location>
        <begin position="148"/>
        <end position="179"/>
    </location>
</feature>
<gene>
    <name evidence="2" type="ORF">DGUA_6G010751</name>
</gene>
<dbReference type="Proteomes" id="UP000268350">
    <property type="component" value="Unassembled WGS sequence"/>
</dbReference>